<evidence type="ECO:0000313" key="2">
    <source>
        <dbReference type="EMBL" id="SBV93730.1"/>
    </source>
</evidence>
<name>A0A212J2S5_9BACT</name>
<dbReference type="InterPro" id="IPR012341">
    <property type="entry name" value="6hp_glycosidase-like_sf"/>
</dbReference>
<evidence type="ECO:0000259" key="1">
    <source>
        <dbReference type="Pfam" id="PF17389"/>
    </source>
</evidence>
<dbReference type="GO" id="GO:0005975">
    <property type="term" value="P:carbohydrate metabolic process"/>
    <property type="evidence" value="ECO:0007669"/>
    <property type="project" value="InterPro"/>
</dbReference>
<dbReference type="Gene3D" id="1.50.10.10">
    <property type="match status" value="1"/>
</dbReference>
<dbReference type="AlphaFoldDB" id="A0A212J2S5"/>
<dbReference type="PROSITE" id="PS51257">
    <property type="entry name" value="PROKAR_LIPOPROTEIN"/>
    <property type="match status" value="1"/>
</dbReference>
<sequence>MNKFLVSIICTLLLFSCTDEKGKSTFSLNEELKNTVNIKGQKDNGNYLYVTAGNMLYSIGDHYGGFPEIGFHVPGEMGGVWQHPIKLLDGFKLSVNNSDLGECTQFIAYPFANQFEYLQNQEISVIRTDFVPDSLPVLVVEYLIQNNTSDVKKIDLSLRVDSDLSPVWLGERSGMIDSRDTLLGIKENNAIIVKDSLNEWYAGISSETDSLIIASSEDSRLKGKGISIRLNIPAQDLKAKEKKIVRFYMSGSMKNTTEIDQNLKIAKENIKNLFADKKQRYADIDRRAEITIPDTLLMQAYRWGKYNTDWLVRDVPGMGQGLNAGLPDYPWFFSNDQSSAFSALVGTVEPCLFYNSWDMLLRISNEYNNNSGRIVHEVSTNGQVYDKGRMEESQEFINTAWTVFKWTGNKDFLKTYYDHGKKVWQFLQEHDTDNNLYVEGYGGVEIEGLNDEMLDVAYHTQTFLQTMAEMALVFGESDLSKEYSEKAEILKKKINEDWWNESENRYFDFISNKSKALQLIDMALEKRVSDNRNKWAKEKLTDLKIKIKNGEYNEKGYSVYYNPSTGVLTSDVADKEKAVKYLESVPFFTNKYGLYISGIARPDDITLEEGSVAHRLTGEFNYHEAIMGGATSGLAIAECKYRGADYAMPYIEKILNNFSFATPGTTYEVSPDYGMFVQAWNVSGINIPLIQYIFGVNPMAYKKEITIKPDMPSKWDYAKLERLLVGNNELSIDFKKSENKRIYVIENSQKDWVVNFKLAENVNSAMVNGKEVKADNGTISLTRAKNTIEF</sequence>
<accession>A0A212J2S5</accession>
<proteinExistence type="predicted"/>
<dbReference type="InterPro" id="IPR035396">
    <property type="entry name" value="Bac_rhamnosid6H"/>
</dbReference>
<dbReference type="EMBL" id="FLUL01000001">
    <property type="protein sequence ID" value="SBV93730.1"/>
    <property type="molecule type" value="Genomic_DNA"/>
</dbReference>
<protein>
    <recommendedName>
        <fullName evidence="1">Alpha-L-rhamnosidase six-hairpin glycosidase domain-containing protein</fullName>
    </recommendedName>
</protein>
<feature type="domain" description="Alpha-L-rhamnosidase six-hairpin glycosidase" evidence="1">
    <location>
        <begin position="395"/>
        <end position="541"/>
    </location>
</feature>
<dbReference type="SUPFAM" id="SSF48208">
    <property type="entry name" value="Six-hairpin glycosidases"/>
    <property type="match status" value="1"/>
</dbReference>
<dbReference type="InterPro" id="IPR008928">
    <property type="entry name" value="6-hairpin_glycosidase_sf"/>
</dbReference>
<organism evidence="2">
    <name type="scientific">uncultured Dysgonomonas sp</name>
    <dbReference type="NCBI Taxonomy" id="206096"/>
    <lineage>
        <taxon>Bacteria</taxon>
        <taxon>Pseudomonadati</taxon>
        <taxon>Bacteroidota</taxon>
        <taxon>Bacteroidia</taxon>
        <taxon>Bacteroidales</taxon>
        <taxon>Dysgonomonadaceae</taxon>
        <taxon>Dysgonomonas</taxon>
        <taxon>environmental samples</taxon>
    </lineage>
</organism>
<dbReference type="RefSeq" id="WP_296946987.1">
    <property type="nucleotide sequence ID" value="NZ_LT599021.1"/>
</dbReference>
<dbReference type="Pfam" id="PF17389">
    <property type="entry name" value="Bac_rhamnosid6H"/>
    <property type="match status" value="1"/>
</dbReference>
<gene>
    <name evidence="2" type="ORF">KL86DYS2_10594</name>
</gene>
<reference evidence="2" key="1">
    <citation type="submission" date="2016-04" db="EMBL/GenBank/DDBJ databases">
        <authorList>
            <person name="Evans L.H."/>
            <person name="Alamgir A."/>
            <person name="Owens N."/>
            <person name="Weber N.D."/>
            <person name="Virtaneva K."/>
            <person name="Barbian K."/>
            <person name="Babar A."/>
            <person name="Rosenke K."/>
        </authorList>
    </citation>
    <scope>NUCLEOTIDE SEQUENCE</scope>
    <source>
        <strain evidence="2">86-2</strain>
    </source>
</reference>